<reference evidence="15" key="1">
    <citation type="submission" date="2016-11" db="EMBL/GenBank/DDBJ databases">
        <authorList>
            <person name="Jaros S."/>
            <person name="Januszkiewicz K."/>
            <person name="Wedrychowicz H."/>
        </authorList>
    </citation>
    <scope>NUCLEOTIDE SEQUENCE [LARGE SCALE GENOMIC DNA]</scope>
    <source>
        <strain evidence="15">DSM 13106</strain>
    </source>
</reference>
<dbReference type="NCBIfam" id="TIGR00563">
    <property type="entry name" value="rsmB"/>
    <property type="match status" value="1"/>
</dbReference>
<gene>
    <name evidence="15" type="ORF">SAMN02745180_01870</name>
</gene>
<dbReference type="InterPro" id="IPR023267">
    <property type="entry name" value="RCMT"/>
</dbReference>
<protein>
    <recommendedName>
        <fullName evidence="3">16S rRNA (cytosine(967)-C(5))-methyltransferase</fullName>
        <ecNumber evidence="3">2.1.1.176</ecNumber>
    </recommendedName>
    <alternativeName>
        <fullName evidence="10">16S rRNA m5C967 methyltransferase</fullName>
    </alternativeName>
    <alternativeName>
        <fullName evidence="11">rRNA (cytosine-C(5)-)-methyltransferase RsmB</fullName>
    </alternativeName>
</protein>
<dbReference type="InterPro" id="IPR035926">
    <property type="entry name" value="NusB-like_sf"/>
</dbReference>
<feature type="binding site" evidence="13">
    <location>
        <position position="329"/>
    </location>
    <ligand>
        <name>S-adenosyl-L-methionine</name>
        <dbReference type="ChEBI" id="CHEBI:59789"/>
    </ligand>
</feature>
<keyword evidence="4" id="KW-0963">Cytoplasm</keyword>
<feature type="active site" description="Nucleophile" evidence="13">
    <location>
        <position position="382"/>
    </location>
</feature>
<keyword evidence="5" id="KW-0698">rRNA processing</keyword>
<evidence type="ECO:0000256" key="12">
    <source>
        <dbReference type="ARBA" id="ARBA00047283"/>
    </source>
</evidence>
<dbReference type="STRING" id="1123281.SAMN02745180_01870"/>
<name>A0A1M5XXK8_9FIRM</name>
<keyword evidence="6 13" id="KW-0489">Methyltransferase</keyword>
<dbReference type="InterPro" id="IPR001678">
    <property type="entry name" value="MeTrfase_RsmB-F_NOP2_dom"/>
</dbReference>
<dbReference type="InterPro" id="IPR029063">
    <property type="entry name" value="SAM-dependent_MTases_sf"/>
</dbReference>
<dbReference type="GO" id="GO:0006355">
    <property type="term" value="P:regulation of DNA-templated transcription"/>
    <property type="evidence" value="ECO:0007669"/>
    <property type="project" value="InterPro"/>
</dbReference>
<dbReference type="GO" id="GO:0005737">
    <property type="term" value="C:cytoplasm"/>
    <property type="evidence" value="ECO:0007669"/>
    <property type="project" value="UniProtKB-SubCell"/>
</dbReference>
<evidence type="ECO:0000256" key="6">
    <source>
        <dbReference type="ARBA" id="ARBA00022603"/>
    </source>
</evidence>
<dbReference type="RefSeq" id="WP_072744593.1">
    <property type="nucleotide sequence ID" value="NZ_FQXR01000008.1"/>
</dbReference>
<dbReference type="Gene3D" id="1.10.940.10">
    <property type="entry name" value="NusB-like"/>
    <property type="match status" value="1"/>
</dbReference>
<keyword evidence="7 13" id="KW-0808">Transferase</keyword>
<dbReference type="InterPro" id="IPR004573">
    <property type="entry name" value="rRNA_ssu_MeTfrase_B"/>
</dbReference>
<dbReference type="InterPro" id="IPR006027">
    <property type="entry name" value="NusB_RsmB_TIM44"/>
</dbReference>
<dbReference type="EMBL" id="FQXR01000008">
    <property type="protein sequence ID" value="SHI04288.1"/>
    <property type="molecule type" value="Genomic_DNA"/>
</dbReference>
<feature type="binding site" evidence="13">
    <location>
        <begin position="260"/>
        <end position="266"/>
    </location>
    <ligand>
        <name>S-adenosyl-L-methionine</name>
        <dbReference type="ChEBI" id="CHEBI:59789"/>
    </ligand>
</feature>
<dbReference type="FunFam" id="3.30.70.1170:FF:000003">
    <property type="entry name" value="16S rRNA (Cytosine(967)-C(5))-methyltransferase RsmB"/>
    <property type="match status" value="1"/>
</dbReference>
<comment type="similarity">
    <text evidence="13">Belongs to the class I-like SAM-binding methyltransferase superfamily. RsmB/NOP family.</text>
</comment>
<comment type="subcellular location">
    <subcellularLocation>
        <location evidence="2">Cytoplasm</location>
    </subcellularLocation>
</comment>
<dbReference type="EC" id="2.1.1.176" evidence="3"/>
<dbReference type="InterPro" id="IPR011023">
    <property type="entry name" value="Nop2p"/>
</dbReference>
<dbReference type="NCBIfam" id="TIGR00446">
    <property type="entry name" value="nop2p"/>
    <property type="match status" value="1"/>
</dbReference>
<dbReference type="Pfam" id="PF22458">
    <property type="entry name" value="RsmF-B_ferredox"/>
    <property type="match status" value="1"/>
</dbReference>
<dbReference type="PANTHER" id="PTHR22807">
    <property type="entry name" value="NOP2 YEAST -RELATED NOL1/NOP2/FMU SUN DOMAIN-CONTAINING"/>
    <property type="match status" value="1"/>
</dbReference>
<keyword evidence="8 13" id="KW-0949">S-adenosyl-L-methionine</keyword>
<dbReference type="GO" id="GO:0003723">
    <property type="term" value="F:RNA binding"/>
    <property type="evidence" value="ECO:0007669"/>
    <property type="project" value="UniProtKB-UniRule"/>
</dbReference>
<dbReference type="AlphaFoldDB" id="A0A1M5XXK8"/>
<dbReference type="InterPro" id="IPR054728">
    <property type="entry name" value="RsmB-like_ferredoxin"/>
</dbReference>
<dbReference type="FunFam" id="3.40.50.150:FF:000022">
    <property type="entry name" value="Ribosomal RNA small subunit methyltransferase B"/>
    <property type="match status" value="1"/>
</dbReference>
<accession>A0A1M5XXK8</accession>
<dbReference type="PANTHER" id="PTHR22807:SF53">
    <property type="entry name" value="RIBOSOMAL RNA SMALL SUBUNIT METHYLTRANSFERASE B-RELATED"/>
    <property type="match status" value="1"/>
</dbReference>
<proteinExistence type="inferred from homology"/>
<feature type="binding site" evidence="13">
    <location>
        <position position="284"/>
    </location>
    <ligand>
        <name>S-adenosyl-L-methionine</name>
        <dbReference type="ChEBI" id="CHEBI:59789"/>
    </ligand>
</feature>
<evidence type="ECO:0000256" key="10">
    <source>
        <dbReference type="ARBA" id="ARBA00030399"/>
    </source>
</evidence>
<dbReference type="PROSITE" id="PS51686">
    <property type="entry name" value="SAM_MT_RSMB_NOP"/>
    <property type="match status" value="1"/>
</dbReference>
<evidence type="ECO:0000259" key="14">
    <source>
        <dbReference type="PROSITE" id="PS51686"/>
    </source>
</evidence>
<feature type="domain" description="SAM-dependent MTase RsmB/NOP-type" evidence="14">
    <location>
        <begin position="170"/>
        <end position="446"/>
    </location>
</feature>
<organism evidence="15 16">
    <name type="scientific">Sporanaerobacter acetigenes DSM 13106</name>
    <dbReference type="NCBI Taxonomy" id="1123281"/>
    <lineage>
        <taxon>Bacteria</taxon>
        <taxon>Bacillati</taxon>
        <taxon>Bacillota</taxon>
        <taxon>Tissierellia</taxon>
        <taxon>Tissierellales</taxon>
        <taxon>Sporanaerobacteraceae</taxon>
        <taxon>Sporanaerobacter</taxon>
    </lineage>
</organism>
<dbReference type="SUPFAM" id="SSF48013">
    <property type="entry name" value="NusB-like"/>
    <property type="match status" value="1"/>
</dbReference>
<dbReference type="Gene3D" id="3.30.70.1170">
    <property type="entry name" value="Sun protein, domain 3"/>
    <property type="match status" value="1"/>
</dbReference>
<dbReference type="InterPro" id="IPR049560">
    <property type="entry name" value="MeTrfase_RsmB-F_NOP2_cat"/>
</dbReference>
<dbReference type="SUPFAM" id="SSF53335">
    <property type="entry name" value="S-adenosyl-L-methionine-dependent methyltransferases"/>
    <property type="match status" value="1"/>
</dbReference>
<evidence type="ECO:0000313" key="15">
    <source>
        <dbReference type="EMBL" id="SHI04288.1"/>
    </source>
</evidence>
<evidence type="ECO:0000256" key="11">
    <source>
        <dbReference type="ARBA" id="ARBA00031088"/>
    </source>
</evidence>
<evidence type="ECO:0000256" key="9">
    <source>
        <dbReference type="ARBA" id="ARBA00022884"/>
    </source>
</evidence>
<evidence type="ECO:0000256" key="7">
    <source>
        <dbReference type="ARBA" id="ARBA00022679"/>
    </source>
</evidence>
<dbReference type="Pfam" id="PF01189">
    <property type="entry name" value="Methyltr_RsmB-F"/>
    <property type="match status" value="1"/>
</dbReference>
<comment type="function">
    <text evidence="1">Specifically methylates the cytosine at position 967 (m5C967) of 16S rRNA.</text>
</comment>
<evidence type="ECO:0000256" key="13">
    <source>
        <dbReference type="PROSITE-ProRule" id="PRU01023"/>
    </source>
</evidence>
<evidence type="ECO:0000256" key="4">
    <source>
        <dbReference type="ARBA" id="ARBA00022490"/>
    </source>
</evidence>
<dbReference type="OrthoDB" id="9810297at2"/>
<feature type="binding site" evidence="13">
    <location>
        <position position="311"/>
    </location>
    <ligand>
        <name>S-adenosyl-L-methionine</name>
        <dbReference type="ChEBI" id="CHEBI:59789"/>
    </ligand>
</feature>
<dbReference type="Pfam" id="PF01029">
    <property type="entry name" value="NusB"/>
    <property type="match status" value="1"/>
</dbReference>
<evidence type="ECO:0000256" key="8">
    <source>
        <dbReference type="ARBA" id="ARBA00022691"/>
    </source>
</evidence>
<dbReference type="Gene3D" id="3.40.50.150">
    <property type="entry name" value="Vaccinia Virus protein VP39"/>
    <property type="match status" value="1"/>
</dbReference>
<dbReference type="PRINTS" id="PR02008">
    <property type="entry name" value="RCMTFAMILY"/>
</dbReference>
<evidence type="ECO:0000256" key="2">
    <source>
        <dbReference type="ARBA" id="ARBA00004496"/>
    </source>
</evidence>
<dbReference type="GO" id="GO:0008649">
    <property type="term" value="F:rRNA methyltransferase activity"/>
    <property type="evidence" value="ECO:0007669"/>
    <property type="project" value="InterPro"/>
</dbReference>
<evidence type="ECO:0000256" key="1">
    <source>
        <dbReference type="ARBA" id="ARBA00002724"/>
    </source>
</evidence>
<keyword evidence="9 13" id="KW-0694">RNA-binding</keyword>
<sequence length="448" mass="51661">MTKNAREVALNILIEIDEKGAYSNIVLNKIGREKLSKLDENFVRELVYGVLENRLYLDWVIKKFSKIKLKKIEPIILEILRMGVYQIVLMDKIPDSAAVNESVKLAKKYSHIGSAKYVNGLLRNVSRNKDSIREIDLEDKKEYLRIKYSHPEWMINRWLEEFGEEFTEDLCRANNTRPKLNIRINTLKIKREQLKYILESKGYIVSNTNYASDGLIIENPQGIIDIEEFKAGFFIIQDESSMLVSQILDPKEGSLVLDLCSAPGGKTTHIAQKMNNHGKILARDIYEHKLKLVQENSNRLGIDIIKTEKFDSIELDENLIEKVDYALIDAPCTGLGMIRRRPEIKWNRTENDIVNMSDIQYKILKNASKYLKSGGTLVYSTCSIEREENIDIINKFISENEDFKLVSVDNLLDSKENVSTAKDGYIELFPHIHGTDGFFVAKLLKNYR</sequence>
<dbReference type="CDD" id="cd02440">
    <property type="entry name" value="AdoMet_MTases"/>
    <property type="match status" value="1"/>
</dbReference>
<comment type="catalytic activity">
    <reaction evidence="12">
        <text>cytidine(967) in 16S rRNA + S-adenosyl-L-methionine = 5-methylcytidine(967) in 16S rRNA + S-adenosyl-L-homocysteine + H(+)</text>
        <dbReference type="Rhea" id="RHEA:42748"/>
        <dbReference type="Rhea" id="RHEA-COMP:10219"/>
        <dbReference type="Rhea" id="RHEA-COMP:10220"/>
        <dbReference type="ChEBI" id="CHEBI:15378"/>
        <dbReference type="ChEBI" id="CHEBI:57856"/>
        <dbReference type="ChEBI" id="CHEBI:59789"/>
        <dbReference type="ChEBI" id="CHEBI:74483"/>
        <dbReference type="ChEBI" id="CHEBI:82748"/>
        <dbReference type="EC" id="2.1.1.176"/>
    </reaction>
</comment>
<evidence type="ECO:0000313" key="16">
    <source>
        <dbReference type="Proteomes" id="UP000184389"/>
    </source>
</evidence>
<evidence type="ECO:0000256" key="5">
    <source>
        <dbReference type="ARBA" id="ARBA00022552"/>
    </source>
</evidence>
<dbReference type="Proteomes" id="UP000184389">
    <property type="component" value="Unassembled WGS sequence"/>
</dbReference>
<keyword evidence="16" id="KW-1185">Reference proteome</keyword>
<dbReference type="NCBIfam" id="NF011494">
    <property type="entry name" value="PRK14902.1"/>
    <property type="match status" value="1"/>
</dbReference>
<evidence type="ECO:0000256" key="3">
    <source>
        <dbReference type="ARBA" id="ARBA00012140"/>
    </source>
</evidence>